<gene>
    <name evidence="1" type="ORF">RHMOL_Rhmol03G0282400</name>
</gene>
<comment type="caution">
    <text evidence="1">The sequence shown here is derived from an EMBL/GenBank/DDBJ whole genome shotgun (WGS) entry which is preliminary data.</text>
</comment>
<keyword evidence="2" id="KW-1185">Reference proteome</keyword>
<protein>
    <submittedName>
        <fullName evidence="1">Uncharacterized protein</fullName>
    </submittedName>
</protein>
<name>A0ACC0PJS5_RHOML</name>
<dbReference type="Proteomes" id="UP001062846">
    <property type="component" value="Chromosome 3"/>
</dbReference>
<accession>A0ACC0PJS5</accession>
<evidence type="ECO:0000313" key="1">
    <source>
        <dbReference type="EMBL" id="KAI8565710.1"/>
    </source>
</evidence>
<organism evidence="1 2">
    <name type="scientific">Rhododendron molle</name>
    <name type="common">Chinese azalea</name>
    <name type="synonym">Azalea mollis</name>
    <dbReference type="NCBI Taxonomy" id="49168"/>
    <lineage>
        <taxon>Eukaryota</taxon>
        <taxon>Viridiplantae</taxon>
        <taxon>Streptophyta</taxon>
        <taxon>Embryophyta</taxon>
        <taxon>Tracheophyta</taxon>
        <taxon>Spermatophyta</taxon>
        <taxon>Magnoliopsida</taxon>
        <taxon>eudicotyledons</taxon>
        <taxon>Gunneridae</taxon>
        <taxon>Pentapetalae</taxon>
        <taxon>asterids</taxon>
        <taxon>Ericales</taxon>
        <taxon>Ericaceae</taxon>
        <taxon>Ericoideae</taxon>
        <taxon>Rhodoreae</taxon>
        <taxon>Rhododendron</taxon>
    </lineage>
</organism>
<sequence length="89" mass="9443">MSSEEDGPSSRLLHCSACVGPLGVHLDNGDGGVGLRWSRDFSPAVARGGHLWQWALDLLGRAGPGVEKGVDISGVEPDRRQWSSACVFI</sequence>
<dbReference type="EMBL" id="CM046390">
    <property type="protein sequence ID" value="KAI8565710.1"/>
    <property type="molecule type" value="Genomic_DNA"/>
</dbReference>
<reference evidence="1" key="1">
    <citation type="submission" date="2022-02" db="EMBL/GenBank/DDBJ databases">
        <title>Plant Genome Project.</title>
        <authorList>
            <person name="Zhang R.-G."/>
        </authorList>
    </citation>
    <scope>NUCLEOTIDE SEQUENCE</scope>
    <source>
        <strain evidence="1">AT1</strain>
    </source>
</reference>
<evidence type="ECO:0000313" key="2">
    <source>
        <dbReference type="Proteomes" id="UP001062846"/>
    </source>
</evidence>
<proteinExistence type="predicted"/>